<dbReference type="Pfam" id="PF14322">
    <property type="entry name" value="SusD-like_3"/>
    <property type="match status" value="1"/>
</dbReference>
<evidence type="ECO:0000256" key="4">
    <source>
        <dbReference type="ARBA" id="ARBA00023136"/>
    </source>
</evidence>
<sequence>MKKIFAFVLLGCLISSCDEYLELPNPNRQTTENFWTTQESAQQGVTAIYSMFSKPGGMARWIYFDIDLRSDEGYSASPWVELANASKFIVINYDFVTFRSVWDDHYRAIYRANQVLQFVPEIQMDEQLKARLLGEAKFLRAFFYFNLVNLWGNVPQITVPNDVTTLVPYSTTEQNWALIEADLRDAIAVLPASYTGGDVGRPTKGAAYALLGKALLQQKKYQQALDAFEYLVEGDGKSLYGLMENYADNFTHTSENNIESVFEISFSDKIAGPPTEGEDFADHTLGNHRAQFFAPRGIGWSDGQCRRWVVDEFLKENTVDDTRDPRLATTCLFDYTDEGGPTETMVYGETFQKRFGDSQEVWFHKYQNDYWRSFENYHSPINYRVIRFSDVLLMYAELLNELNRTAEAYPYVDRVRERVGMAKLSDVKPGMSKADFLDQLKHERVVELAGESVRWNDLCRWDDLDSQAGIDAIELRDPDFANFVLGRDKLLPIPQTERDINVNLQQNPKW</sequence>
<dbReference type="GO" id="GO:0009279">
    <property type="term" value="C:cell outer membrane"/>
    <property type="evidence" value="ECO:0007669"/>
    <property type="project" value="UniProtKB-SubCell"/>
</dbReference>
<name>A0A364XY36_9BACT</name>
<comment type="similarity">
    <text evidence="2">Belongs to the SusD family.</text>
</comment>
<dbReference type="RefSeq" id="WP_112749373.1">
    <property type="nucleotide sequence ID" value="NZ_QMFY01000017.1"/>
</dbReference>
<evidence type="ECO:0000256" key="6">
    <source>
        <dbReference type="PROSITE-ProRule" id="PRU00339"/>
    </source>
</evidence>
<evidence type="ECO:0000256" key="3">
    <source>
        <dbReference type="ARBA" id="ARBA00022729"/>
    </source>
</evidence>
<comment type="subcellular location">
    <subcellularLocation>
        <location evidence="1">Cell outer membrane</location>
    </subcellularLocation>
</comment>
<evidence type="ECO:0000256" key="1">
    <source>
        <dbReference type="ARBA" id="ARBA00004442"/>
    </source>
</evidence>
<feature type="domain" description="RagB/SusD" evidence="7">
    <location>
        <begin position="259"/>
        <end position="510"/>
    </location>
</feature>
<keyword evidence="5" id="KW-0998">Cell outer membrane</keyword>
<dbReference type="InterPro" id="IPR012944">
    <property type="entry name" value="SusD_RagB_dom"/>
</dbReference>
<organism evidence="9 10">
    <name type="scientific">Pseudochryseolinea flava</name>
    <dbReference type="NCBI Taxonomy" id="2059302"/>
    <lineage>
        <taxon>Bacteria</taxon>
        <taxon>Pseudomonadati</taxon>
        <taxon>Bacteroidota</taxon>
        <taxon>Cytophagia</taxon>
        <taxon>Cytophagales</taxon>
        <taxon>Fulvivirgaceae</taxon>
        <taxon>Pseudochryseolinea</taxon>
    </lineage>
</organism>
<dbReference type="AlphaFoldDB" id="A0A364XY36"/>
<dbReference type="PROSITE" id="PS51257">
    <property type="entry name" value="PROKAR_LIPOPROTEIN"/>
    <property type="match status" value="1"/>
</dbReference>
<protein>
    <submittedName>
        <fullName evidence="9">RagB/SusD family nutrient uptake outer membrane protein</fullName>
    </submittedName>
</protein>
<dbReference type="Proteomes" id="UP000251889">
    <property type="component" value="Unassembled WGS sequence"/>
</dbReference>
<evidence type="ECO:0000259" key="8">
    <source>
        <dbReference type="Pfam" id="PF14322"/>
    </source>
</evidence>
<dbReference type="PROSITE" id="PS50005">
    <property type="entry name" value="TPR"/>
    <property type="match status" value="1"/>
</dbReference>
<dbReference type="SUPFAM" id="SSF48452">
    <property type="entry name" value="TPR-like"/>
    <property type="match status" value="1"/>
</dbReference>
<dbReference type="CDD" id="cd08977">
    <property type="entry name" value="SusD"/>
    <property type="match status" value="1"/>
</dbReference>
<keyword evidence="4" id="KW-0472">Membrane</keyword>
<proteinExistence type="inferred from homology"/>
<dbReference type="Gene3D" id="1.25.40.390">
    <property type="match status" value="1"/>
</dbReference>
<keyword evidence="10" id="KW-1185">Reference proteome</keyword>
<feature type="repeat" description="TPR" evidence="6">
    <location>
        <begin position="205"/>
        <end position="238"/>
    </location>
</feature>
<evidence type="ECO:0000256" key="2">
    <source>
        <dbReference type="ARBA" id="ARBA00006275"/>
    </source>
</evidence>
<evidence type="ECO:0000313" key="9">
    <source>
        <dbReference type="EMBL" id="RAV98480.1"/>
    </source>
</evidence>
<keyword evidence="3" id="KW-0732">Signal</keyword>
<evidence type="ECO:0000259" key="7">
    <source>
        <dbReference type="Pfam" id="PF07980"/>
    </source>
</evidence>
<feature type="domain" description="SusD-like N-terminal" evidence="8">
    <location>
        <begin position="20"/>
        <end position="214"/>
    </location>
</feature>
<gene>
    <name evidence="9" type="ORF">DQQ10_23435</name>
</gene>
<accession>A0A364XY36</accession>
<evidence type="ECO:0000313" key="10">
    <source>
        <dbReference type="Proteomes" id="UP000251889"/>
    </source>
</evidence>
<dbReference type="Pfam" id="PF07980">
    <property type="entry name" value="SusD_RagB"/>
    <property type="match status" value="1"/>
</dbReference>
<comment type="caution">
    <text evidence="9">The sequence shown here is derived from an EMBL/GenBank/DDBJ whole genome shotgun (WGS) entry which is preliminary data.</text>
</comment>
<dbReference type="InterPro" id="IPR019734">
    <property type="entry name" value="TPR_rpt"/>
</dbReference>
<dbReference type="OrthoDB" id="621018at2"/>
<dbReference type="InterPro" id="IPR011990">
    <property type="entry name" value="TPR-like_helical_dom_sf"/>
</dbReference>
<keyword evidence="6" id="KW-0802">TPR repeat</keyword>
<reference evidence="9 10" key="1">
    <citation type="submission" date="2018-06" db="EMBL/GenBank/DDBJ databases">
        <title>Chryseolinea flavus sp. nov., a member of the phylum Bacteroidetes isolated from soil.</title>
        <authorList>
            <person name="Li Y."/>
            <person name="Wang J."/>
        </authorList>
    </citation>
    <scope>NUCLEOTIDE SEQUENCE [LARGE SCALE GENOMIC DNA]</scope>
    <source>
        <strain evidence="9 10">SDU1-6</strain>
    </source>
</reference>
<dbReference type="InterPro" id="IPR033985">
    <property type="entry name" value="SusD-like_N"/>
</dbReference>
<dbReference type="EMBL" id="QMFY01000017">
    <property type="protein sequence ID" value="RAV98480.1"/>
    <property type="molecule type" value="Genomic_DNA"/>
</dbReference>
<evidence type="ECO:0000256" key="5">
    <source>
        <dbReference type="ARBA" id="ARBA00023237"/>
    </source>
</evidence>